<dbReference type="EMBL" id="JAAXYO010000196">
    <property type="protein sequence ID" value="MBU2789312.1"/>
    <property type="molecule type" value="Genomic_DNA"/>
</dbReference>
<dbReference type="Proteomes" id="UP001197378">
    <property type="component" value="Unassembled WGS sequence"/>
</dbReference>
<proteinExistence type="predicted"/>
<keyword evidence="1" id="KW-0732">Signal</keyword>
<evidence type="ECO:0000313" key="4">
    <source>
        <dbReference type="Proteomes" id="UP001197378"/>
    </source>
</evidence>
<dbReference type="GO" id="GO:0009253">
    <property type="term" value="P:peptidoglycan catabolic process"/>
    <property type="evidence" value="ECO:0007669"/>
    <property type="project" value="TreeGrafter"/>
</dbReference>
<dbReference type="PANTHER" id="PTHR30163">
    <property type="entry name" value="MEMBRANE-BOUND LYTIC MUREIN TRANSGLYCOSYLASE B"/>
    <property type="match status" value="1"/>
</dbReference>
<dbReference type="InterPro" id="IPR023346">
    <property type="entry name" value="Lysozyme-like_dom_sf"/>
</dbReference>
<feature type="chain" id="PRO_5042254500" evidence="1">
    <location>
        <begin position="26"/>
        <end position="388"/>
    </location>
</feature>
<sequence length="388" mass="42792">MSSVNQRFITGPILLGCTLLLSACANQVTPVAHQVYPQQTTPAIAPQSVSPAPASAPAQPARTRQIDCSQNLFFPGFPQEYQVQLRNFACALQIKYQLPEQWVLPALYNARFNQRALALMTPPPPSATPPQPYPWWRYRDRFVRADRLQRGVNFWQAHQNVIAQVSGRYGVSPEILMGILNIETGFGTFQGNFPVLDANLSLALGLPARSSFFLYQAAETIRLAHQLGQPVSSLRGSEAGAMGMSQFLASSYLKYGTVWDDPPGDGLPDLWRSVPDVLASTSKFFLGHGWQPGQPVLREATVLNPAQATAFLHGRYPLREIERAGIRPNIATPMPASTQVGLLQLATERGPRFFIAYPNFYAIMGYNPSINYSATVWAYAQALQARLG</sequence>
<dbReference type="RefSeq" id="WP_215871170.1">
    <property type="nucleotide sequence ID" value="NZ_JAAXYO010000196.1"/>
</dbReference>
<dbReference type="AlphaFoldDB" id="A0AAE2YSD5"/>
<name>A0AAE2YSD5_9PROT</name>
<evidence type="ECO:0000256" key="1">
    <source>
        <dbReference type="SAM" id="SignalP"/>
    </source>
</evidence>
<protein>
    <submittedName>
        <fullName evidence="3">Lytic murein transglycosylase</fullName>
    </submittedName>
</protein>
<dbReference type="Gene3D" id="1.10.530.10">
    <property type="match status" value="1"/>
</dbReference>
<organism evidence="3 4">
    <name type="scientific">Igneacidithiobacillus copahuensis</name>
    <dbReference type="NCBI Taxonomy" id="2724909"/>
    <lineage>
        <taxon>Bacteria</taxon>
        <taxon>Pseudomonadati</taxon>
        <taxon>Pseudomonadota</taxon>
        <taxon>Acidithiobacillia</taxon>
        <taxon>Acidithiobacillales</taxon>
        <taxon>Acidithiobacillaceae</taxon>
        <taxon>Igneacidithiobacillus</taxon>
    </lineage>
</organism>
<dbReference type="Pfam" id="PF13406">
    <property type="entry name" value="SLT_2"/>
    <property type="match status" value="1"/>
</dbReference>
<dbReference type="GO" id="GO:0008933">
    <property type="term" value="F:peptidoglycan lytic transglycosylase activity"/>
    <property type="evidence" value="ECO:0007669"/>
    <property type="project" value="TreeGrafter"/>
</dbReference>
<comment type="caution">
    <text evidence="3">The sequence shown here is derived from an EMBL/GenBank/DDBJ whole genome shotgun (WGS) entry which is preliminary data.</text>
</comment>
<feature type="domain" description="Transglycosylase SLT" evidence="2">
    <location>
        <begin position="86"/>
        <end position="381"/>
    </location>
</feature>
<dbReference type="PANTHER" id="PTHR30163:SF9">
    <property type="entry name" value="MEMBRANE-BOUND LYTIC MUREIN TRANSGLYCOSYLASE B"/>
    <property type="match status" value="1"/>
</dbReference>
<feature type="signal peptide" evidence="1">
    <location>
        <begin position="1"/>
        <end position="25"/>
    </location>
</feature>
<dbReference type="PROSITE" id="PS51257">
    <property type="entry name" value="PROKAR_LIPOPROTEIN"/>
    <property type="match status" value="1"/>
</dbReference>
<dbReference type="InterPro" id="IPR031304">
    <property type="entry name" value="SLT_2"/>
</dbReference>
<evidence type="ECO:0000313" key="3">
    <source>
        <dbReference type="EMBL" id="MBU2789312.1"/>
    </source>
</evidence>
<accession>A0AAE2YSD5</accession>
<reference evidence="3" key="1">
    <citation type="journal article" date="2021" name="ISME J.">
        <title>Genomic evolution of the class Acidithiobacillia: deep-branching Proteobacteria living in extreme acidic conditions.</title>
        <authorList>
            <person name="Moya-Beltran A."/>
            <person name="Beard S."/>
            <person name="Rojas-Villalobos C."/>
            <person name="Issotta F."/>
            <person name="Gallardo Y."/>
            <person name="Ulloa R."/>
            <person name="Giaveno A."/>
            <person name="Degli Esposti M."/>
            <person name="Johnson D.B."/>
            <person name="Quatrini R."/>
        </authorList>
    </citation>
    <scope>NUCLEOTIDE SEQUENCE</scope>
    <source>
        <strain evidence="3">VAN18-1</strain>
    </source>
</reference>
<dbReference type="InterPro" id="IPR043426">
    <property type="entry name" value="MltB-like"/>
</dbReference>
<keyword evidence="4" id="KW-1185">Reference proteome</keyword>
<evidence type="ECO:0000259" key="2">
    <source>
        <dbReference type="Pfam" id="PF13406"/>
    </source>
</evidence>
<gene>
    <name evidence="3" type="ORF">HFQ13_14070</name>
</gene>
<dbReference type="SUPFAM" id="SSF53955">
    <property type="entry name" value="Lysozyme-like"/>
    <property type="match status" value="1"/>
</dbReference>
<dbReference type="Gene3D" id="1.10.8.350">
    <property type="entry name" value="Bacterial muramidase"/>
    <property type="match status" value="1"/>
</dbReference>